<evidence type="ECO:0000313" key="1">
    <source>
        <dbReference type="EMBL" id="KAK9033362.1"/>
    </source>
</evidence>
<gene>
    <name evidence="1" type="ORF">V6N11_018395</name>
</gene>
<reference evidence="1 2" key="1">
    <citation type="journal article" date="2024" name="G3 (Bethesda)">
        <title>Genome assembly of Hibiscus sabdariffa L. provides insights into metabolisms of medicinal natural products.</title>
        <authorList>
            <person name="Kim T."/>
        </authorList>
    </citation>
    <scope>NUCLEOTIDE SEQUENCE [LARGE SCALE GENOMIC DNA]</scope>
    <source>
        <strain evidence="1">TK-2024</strain>
        <tissue evidence="1">Old leaves</tissue>
    </source>
</reference>
<accession>A0ABR2T7M5</accession>
<organism evidence="1 2">
    <name type="scientific">Hibiscus sabdariffa</name>
    <name type="common">roselle</name>
    <dbReference type="NCBI Taxonomy" id="183260"/>
    <lineage>
        <taxon>Eukaryota</taxon>
        <taxon>Viridiplantae</taxon>
        <taxon>Streptophyta</taxon>
        <taxon>Embryophyta</taxon>
        <taxon>Tracheophyta</taxon>
        <taxon>Spermatophyta</taxon>
        <taxon>Magnoliopsida</taxon>
        <taxon>eudicotyledons</taxon>
        <taxon>Gunneridae</taxon>
        <taxon>Pentapetalae</taxon>
        <taxon>rosids</taxon>
        <taxon>malvids</taxon>
        <taxon>Malvales</taxon>
        <taxon>Malvaceae</taxon>
        <taxon>Malvoideae</taxon>
        <taxon>Hibiscus</taxon>
    </lineage>
</organism>
<name>A0ABR2T7M5_9ROSI</name>
<proteinExistence type="predicted"/>
<keyword evidence="2" id="KW-1185">Reference proteome</keyword>
<comment type="caution">
    <text evidence="1">The sequence shown here is derived from an EMBL/GenBank/DDBJ whole genome shotgun (WGS) entry which is preliminary data.</text>
</comment>
<dbReference type="EMBL" id="JBBPBN010000008">
    <property type="protein sequence ID" value="KAK9033362.1"/>
    <property type="molecule type" value="Genomic_DNA"/>
</dbReference>
<evidence type="ECO:0000313" key="2">
    <source>
        <dbReference type="Proteomes" id="UP001396334"/>
    </source>
</evidence>
<protein>
    <submittedName>
        <fullName evidence="1">Uncharacterized protein</fullName>
    </submittedName>
</protein>
<sequence length="310" mass="32674">MVFFSPRWQRDCVYSAWSAWFASPDAAPGSLALVVTAGRGSRSGLVLAAVSRVRDGPRPRPYVLWLALDVGLDLTSLACLWLENCMLFWELRLRLVQHRIALLPDVPSGVVSIGVVSYLPCTAGRDGVVLYACYIARLAATVHLKRSASRPRGRVSLVEDDADASVLAPMAASGSPSGGLPTKVASAAAPLPASDSVAASLNLENSAVPADRLVSSAPTSLVQATAVTEDVPHDPMVHTDTSDMLEEAIEDASLVLENFATTADWLASLVPISSVPVTAASFHVARFSAQSWAFPVCPGLSSPYSYVGDA</sequence>
<dbReference type="Proteomes" id="UP001396334">
    <property type="component" value="Unassembled WGS sequence"/>
</dbReference>